<gene>
    <name evidence="2" type="ORF">LTRI10_LOCUS7546</name>
</gene>
<proteinExistence type="predicted"/>
<keyword evidence="3" id="KW-1185">Reference proteome</keyword>
<name>A0AAV2CU46_9ROSI</name>
<organism evidence="2 3">
    <name type="scientific">Linum trigynum</name>
    <dbReference type="NCBI Taxonomy" id="586398"/>
    <lineage>
        <taxon>Eukaryota</taxon>
        <taxon>Viridiplantae</taxon>
        <taxon>Streptophyta</taxon>
        <taxon>Embryophyta</taxon>
        <taxon>Tracheophyta</taxon>
        <taxon>Spermatophyta</taxon>
        <taxon>Magnoliopsida</taxon>
        <taxon>eudicotyledons</taxon>
        <taxon>Gunneridae</taxon>
        <taxon>Pentapetalae</taxon>
        <taxon>rosids</taxon>
        <taxon>fabids</taxon>
        <taxon>Malpighiales</taxon>
        <taxon>Linaceae</taxon>
        <taxon>Linum</taxon>
    </lineage>
</organism>
<accession>A0AAV2CU46</accession>
<dbReference type="AlphaFoldDB" id="A0AAV2CU46"/>
<dbReference type="Proteomes" id="UP001497516">
    <property type="component" value="Chromosome 10"/>
</dbReference>
<evidence type="ECO:0000313" key="2">
    <source>
        <dbReference type="EMBL" id="CAL1360088.1"/>
    </source>
</evidence>
<dbReference type="Pfam" id="PF14009">
    <property type="entry name" value="PADRE"/>
    <property type="match status" value="1"/>
</dbReference>
<dbReference type="EMBL" id="OZ034814">
    <property type="protein sequence ID" value="CAL1360088.1"/>
    <property type="molecule type" value="Genomic_DNA"/>
</dbReference>
<reference evidence="2 3" key="1">
    <citation type="submission" date="2024-04" db="EMBL/GenBank/DDBJ databases">
        <authorList>
            <person name="Fracassetti M."/>
        </authorList>
    </citation>
    <scope>NUCLEOTIDE SEQUENCE [LARGE SCALE GENOMIC DNA]</scope>
</reference>
<dbReference type="InterPro" id="IPR025322">
    <property type="entry name" value="PADRE_dom"/>
</dbReference>
<sequence length="217" mass="24777">MLTGSCCCFLDSGKKSRRRKHELITEELAGGGASVSVEVSADSKEVSVRIVHPGGREESFQYALPAQQVMEKYPGTRVARPDVFQNPEDSILWPEEILLPGNKYLIISSTTAEKLKHHRRHHHHGRTTRERPELCDNEDTISCANITWDEQDISEENVCQARDFYASKDRWSRCSERKTKNVRSRKRQPFVPPLPRSRSFKGSSWEPSLTSVQELSP</sequence>
<dbReference type="PANTHER" id="PTHR33052">
    <property type="entry name" value="DUF4228 DOMAIN PROTEIN-RELATED"/>
    <property type="match status" value="1"/>
</dbReference>
<protein>
    <submittedName>
        <fullName evidence="2">Uncharacterized protein</fullName>
    </submittedName>
</protein>
<feature type="region of interest" description="Disordered" evidence="1">
    <location>
        <begin position="176"/>
        <end position="217"/>
    </location>
</feature>
<evidence type="ECO:0000313" key="3">
    <source>
        <dbReference type="Proteomes" id="UP001497516"/>
    </source>
</evidence>
<feature type="compositionally biased region" description="Polar residues" evidence="1">
    <location>
        <begin position="200"/>
        <end position="217"/>
    </location>
</feature>
<evidence type="ECO:0000256" key="1">
    <source>
        <dbReference type="SAM" id="MobiDB-lite"/>
    </source>
</evidence>